<feature type="non-terminal residue" evidence="1">
    <location>
        <position position="1"/>
    </location>
</feature>
<dbReference type="EMBL" id="DXGA01000178">
    <property type="protein sequence ID" value="HIW94531.1"/>
    <property type="molecule type" value="Genomic_DNA"/>
</dbReference>
<dbReference type="GO" id="GO:0005829">
    <property type="term" value="C:cytosol"/>
    <property type="evidence" value="ECO:0007669"/>
    <property type="project" value="TreeGrafter"/>
</dbReference>
<reference evidence="1" key="1">
    <citation type="journal article" date="2021" name="PeerJ">
        <title>Extensive microbial diversity within the chicken gut microbiome revealed by metagenomics and culture.</title>
        <authorList>
            <person name="Gilroy R."/>
            <person name="Ravi A."/>
            <person name="Getino M."/>
            <person name="Pursley I."/>
            <person name="Horton D.L."/>
            <person name="Alikhan N.F."/>
            <person name="Baker D."/>
            <person name="Gharbi K."/>
            <person name="Hall N."/>
            <person name="Watson M."/>
            <person name="Adriaenssens E.M."/>
            <person name="Foster-Nyarko E."/>
            <person name="Jarju S."/>
            <person name="Secka A."/>
            <person name="Antonio M."/>
            <person name="Oren A."/>
            <person name="Chaudhuri R.R."/>
            <person name="La Ragione R."/>
            <person name="Hildebrand F."/>
            <person name="Pallen M.J."/>
        </authorList>
    </citation>
    <scope>NUCLEOTIDE SEQUENCE</scope>
    <source>
        <strain evidence="1">ChiGjej6B6-1540</strain>
    </source>
</reference>
<organism evidence="1 2">
    <name type="scientific">Candidatus Flavonifractor merdipullorum</name>
    <dbReference type="NCBI Taxonomy" id="2838590"/>
    <lineage>
        <taxon>Bacteria</taxon>
        <taxon>Bacillati</taxon>
        <taxon>Bacillota</taxon>
        <taxon>Clostridia</taxon>
        <taxon>Eubacteriales</taxon>
        <taxon>Oscillospiraceae</taxon>
        <taxon>Flavonifractor</taxon>
    </lineage>
</organism>
<dbReference type="Gene3D" id="2.60.120.370">
    <property type="entry name" value="YhcH/YjgK/YiaL"/>
    <property type="match status" value="1"/>
</dbReference>
<accession>A0A9D1UPT5</accession>
<dbReference type="Pfam" id="PF04074">
    <property type="entry name" value="DUF386"/>
    <property type="match status" value="1"/>
</dbReference>
<dbReference type="InterPro" id="IPR004375">
    <property type="entry name" value="NanQ/TabA/YiaL"/>
</dbReference>
<dbReference type="SUPFAM" id="SSF51197">
    <property type="entry name" value="Clavaminate synthase-like"/>
    <property type="match status" value="1"/>
</dbReference>
<comment type="caution">
    <text evidence="1">The sequence shown here is derived from an EMBL/GenBank/DDBJ whole genome shotgun (WGS) entry which is preliminary data.</text>
</comment>
<dbReference type="PANTHER" id="PTHR34986">
    <property type="entry name" value="EVOLVED BETA-GALACTOSIDASE SUBUNIT BETA"/>
    <property type="match status" value="1"/>
</dbReference>
<sequence>GLKSRDQVTIDGDRVYAKYFDMETKLPDGVMPEGHSNYADIQYLLDGEEALGYARKGEEAPAKPYDAQKDIAFWDVPYDTIRLKAGDFYIVWPDDLHAPRLALKETGKVRLLVIKVKLD</sequence>
<evidence type="ECO:0000313" key="1">
    <source>
        <dbReference type="EMBL" id="HIW94531.1"/>
    </source>
</evidence>
<dbReference type="PANTHER" id="PTHR34986:SF1">
    <property type="entry name" value="PROTEIN YIAL"/>
    <property type="match status" value="1"/>
</dbReference>
<protein>
    <submittedName>
        <fullName evidence="1">YhcH/YjgK/YiaL family protein</fullName>
    </submittedName>
</protein>
<dbReference type="AlphaFoldDB" id="A0A9D1UPT5"/>
<dbReference type="NCBIfam" id="TIGR00022">
    <property type="entry name" value="YhcH/YjgK/YiaL family protein"/>
    <property type="match status" value="1"/>
</dbReference>
<gene>
    <name evidence="1" type="ORF">H9868_08360</name>
</gene>
<reference evidence="1" key="2">
    <citation type="submission" date="2021-04" db="EMBL/GenBank/DDBJ databases">
        <authorList>
            <person name="Gilroy R."/>
        </authorList>
    </citation>
    <scope>NUCLEOTIDE SEQUENCE</scope>
    <source>
        <strain evidence="1">ChiGjej6B6-1540</strain>
    </source>
</reference>
<dbReference type="InterPro" id="IPR037012">
    <property type="entry name" value="NanQ/TabA/YiaL_sf"/>
</dbReference>
<evidence type="ECO:0000313" key="2">
    <source>
        <dbReference type="Proteomes" id="UP000824192"/>
    </source>
</evidence>
<dbReference type="Proteomes" id="UP000824192">
    <property type="component" value="Unassembled WGS sequence"/>
</dbReference>
<name>A0A9D1UPT5_9FIRM</name>
<proteinExistence type="predicted"/>